<name>R7Z5K8_CONA1</name>
<dbReference type="OrthoDB" id="9978173at2759"/>
<dbReference type="EMBL" id="JH767613">
    <property type="protein sequence ID" value="EON69393.1"/>
    <property type="molecule type" value="Genomic_DNA"/>
</dbReference>
<evidence type="ECO:0000313" key="2">
    <source>
        <dbReference type="Proteomes" id="UP000016924"/>
    </source>
</evidence>
<reference evidence="2" key="1">
    <citation type="submission" date="2012-06" db="EMBL/GenBank/DDBJ databases">
        <title>The genome sequence of Coniosporium apollinis CBS 100218.</title>
        <authorList>
            <consortium name="The Broad Institute Genome Sequencing Platform"/>
            <person name="Cuomo C."/>
            <person name="Gorbushina A."/>
            <person name="Noack S."/>
            <person name="Walker B."/>
            <person name="Young S.K."/>
            <person name="Zeng Q."/>
            <person name="Gargeya S."/>
            <person name="Fitzgerald M."/>
            <person name="Haas B."/>
            <person name="Abouelleil A."/>
            <person name="Alvarado L."/>
            <person name="Arachchi H.M."/>
            <person name="Berlin A.M."/>
            <person name="Chapman S.B."/>
            <person name="Goldberg J."/>
            <person name="Griggs A."/>
            <person name="Gujja S."/>
            <person name="Hansen M."/>
            <person name="Howarth C."/>
            <person name="Imamovic A."/>
            <person name="Larimer J."/>
            <person name="McCowan C."/>
            <person name="Montmayeur A."/>
            <person name="Murphy C."/>
            <person name="Neiman D."/>
            <person name="Pearson M."/>
            <person name="Priest M."/>
            <person name="Roberts A."/>
            <person name="Saif S."/>
            <person name="Shea T."/>
            <person name="Sisk P."/>
            <person name="Sykes S."/>
            <person name="Wortman J."/>
            <person name="Nusbaum C."/>
            <person name="Birren B."/>
        </authorList>
    </citation>
    <scope>NUCLEOTIDE SEQUENCE [LARGE SCALE GENOMIC DNA]</scope>
    <source>
        <strain evidence="2">CBS 100218</strain>
    </source>
</reference>
<dbReference type="eggNOG" id="ENOG502RPX4">
    <property type="taxonomic scope" value="Eukaryota"/>
</dbReference>
<dbReference type="PANTHER" id="PTHR31252">
    <property type="entry name" value="DUF4419 DOMAIN-CONTAINING PROTEIN"/>
    <property type="match status" value="1"/>
</dbReference>
<dbReference type="AlphaFoldDB" id="R7Z5K8"/>
<dbReference type="PANTHER" id="PTHR31252:SF11">
    <property type="entry name" value="DUF4419 DOMAIN-CONTAINING PROTEIN"/>
    <property type="match status" value="1"/>
</dbReference>
<protein>
    <submittedName>
        <fullName evidence="1">Uncharacterized protein</fullName>
    </submittedName>
</protein>
<keyword evidence="2" id="KW-1185">Reference proteome</keyword>
<dbReference type="GeneID" id="19905964"/>
<dbReference type="Proteomes" id="UP000016924">
    <property type="component" value="Unassembled WGS sequence"/>
</dbReference>
<evidence type="ECO:0000313" key="1">
    <source>
        <dbReference type="EMBL" id="EON69393.1"/>
    </source>
</evidence>
<dbReference type="InterPro" id="IPR025533">
    <property type="entry name" value="DUF4419"/>
</dbReference>
<proteinExistence type="predicted"/>
<dbReference type="RefSeq" id="XP_007784710.1">
    <property type="nucleotide sequence ID" value="XM_007786520.1"/>
</dbReference>
<dbReference type="STRING" id="1168221.R7Z5K8"/>
<dbReference type="HOGENOM" id="CLU_037155_2_0_1"/>
<dbReference type="Pfam" id="PF14388">
    <property type="entry name" value="DUF4419"/>
    <property type="match status" value="1"/>
</dbReference>
<dbReference type="OMA" id="TKAYFEY"/>
<organism evidence="1 2">
    <name type="scientific">Coniosporium apollinis (strain CBS 100218)</name>
    <name type="common">Rock-inhabiting black yeast</name>
    <dbReference type="NCBI Taxonomy" id="1168221"/>
    <lineage>
        <taxon>Eukaryota</taxon>
        <taxon>Fungi</taxon>
        <taxon>Dikarya</taxon>
        <taxon>Ascomycota</taxon>
        <taxon>Pezizomycotina</taxon>
        <taxon>Dothideomycetes</taxon>
        <taxon>Dothideomycetes incertae sedis</taxon>
        <taxon>Coniosporium</taxon>
    </lineage>
</organism>
<gene>
    <name evidence="1" type="ORF">W97_08653</name>
</gene>
<accession>R7Z5K8</accession>
<sequence>MPVTVYPAPHGANKATDFRYPDEYKVNPLTVMRNTSFEEYEGCKSILQSSFDGRDLEQIHGRSNGFVTAAVKAYSSHHHLVIRPDDVWISILTQFSFYVNAHAEELRSTFVSHDGKKKLVVTRLGDRHSVDFGGVATELTELMEEHINDPSLRGWIMQDFSTTTDNDRIVKAIAMMGTLQKYFEFGCCITCGLPSVTLLGKREDWAKMLAALDRLPTFGKETAEWAGVLSVVLSRFVATFDEPESERTKDFWQRIAHYSAGGSGPSYWSGWITAFCVWDAEGNSLRDKGRLPKNYGMNEAITLTIDEQLFHWVDSDEMPPGYVTVPVTVNDNGAVFVGRMVAGVVGVSVVSSGRELEHGGTGMDTLRPEVGWWMFEDKEAEPEWTPVPE</sequence>